<accession>X1A651</accession>
<dbReference type="Gene3D" id="3.10.590.10">
    <property type="entry name" value="ph1033 like domains"/>
    <property type="match status" value="1"/>
</dbReference>
<dbReference type="AlphaFoldDB" id="X1A651"/>
<sequence length="272" mass="32263">MGIKKRYEREFQLLNVGDIVWFYATSPIKGVIGLGVVRDRYIDNRNLVWEEELSKREVIWPLRFRIQVLKVIVPEHWNTDNIDISDFNLFWQRGFQILKDEHLAILIKRFENTFGIFISEDIYTGATITQPLVVKEKLQVYKGKKIIEKPYINHRKLQEILAEIGKLQFYHTQIEYPIDLPGESKNIDVVWKREISGVPTIAFEIELSGGIERAITRLKFAYMQWNSRPRVVIPQKFFKKVNNVIATEGRNFSQQFKMYEPDLIVQLFNKKR</sequence>
<feature type="non-terminal residue" evidence="1">
    <location>
        <position position="272"/>
    </location>
</feature>
<name>X1A651_9ZZZZ</name>
<evidence type="ECO:0000313" key="1">
    <source>
        <dbReference type="EMBL" id="GAG55681.1"/>
    </source>
</evidence>
<dbReference type="EMBL" id="BART01004679">
    <property type="protein sequence ID" value="GAG55681.1"/>
    <property type="molecule type" value="Genomic_DNA"/>
</dbReference>
<reference evidence="1" key="1">
    <citation type="journal article" date="2014" name="Front. Microbiol.">
        <title>High frequency of phylogenetically diverse reductive dehalogenase-homologous genes in deep subseafloor sedimentary metagenomes.</title>
        <authorList>
            <person name="Kawai M."/>
            <person name="Futagami T."/>
            <person name="Toyoda A."/>
            <person name="Takaki Y."/>
            <person name="Nishi S."/>
            <person name="Hori S."/>
            <person name="Arai W."/>
            <person name="Tsubouchi T."/>
            <person name="Morono Y."/>
            <person name="Uchiyama I."/>
            <person name="Ito T."/>
            <person name="Fujiyama A."/>
            <person name="Inagaki F."/>
            <person name="Takami H."/>
        </authorList>
    </citation>
    <scope>NUCLEOTIDE SEQUENCE</scope>
    <source>
        <strain evidence="1">Expedition CK06-06</strain>
    </source>
</reference>
<gene>
    <name evidence="1" type="ORF">S01H4_11524</name>
</gene>
<comment type="caution">
    <text evidence="1">The sequence shown here is derived from an EMBL/GenBank/DDBJ whole genome shotgun (WGS) entry which is preliminary data.</text>
</comment>
<evidence type="ECO:0008006" key="2">
    <source>
        <dbReference type="Google" id="ProtNLM"/>
    </source>
</evidence>
<protein>
    <recommendedName>
        <fullName evidence="2">EVE domain-containing protein</fullName>
    </recommendedName>
</protein>
<organism evidence="1">
    <name type="scientific">marine sediment metagenome</name>
    <dbReference type="NCBI Taxonomy" id="412755"/>
    <lineage>
        <taxon>unclassified sequences</taxon>
        <taxon>metagenomes</taxon>
        <taxon>ecological metagenomes</taxon>
    </lineage>
</organism>
<proteinExistence type="predicted"/>